<dbReference type="EMBL" id="UOFL01000238">
    <property type="protein sequence ID" value="VAW82172.1"/>
    <property type="molecule type" value="Genomic_DNA"/>
</dbReference>
<organism evidence="1">
    <name type="scientific">hydrothermal vent metagenome</name>
    <dbReference type="NCBI Taxonomy" id="652676"/>
    <lineage>
        <taxon>unclassified sequences</taxon>
        <taxon>metagenomes</taxon>
        <taxon>ecological metagenomes</taxon>
    </lineage>
</organism>
<gene>
    <name evidence="1" type="ORF">MNBD_GAMMA12-1015</name>
</gene>
<name>A0A3B0Z3R6_9ZZZZ</name>
<dbReference type="AlphaFoldDB" id="A0A3B0Z3R6"/>
<dbReference type="SUPFAM" id="SSF110087">
    <property type="entry name" value="DR1885-like metal-binding protein"/>
    <property type="match status" value="1"/>
</dbReference>
<dbReference type="PANTHER" id="PTHR36302">
    <property type="entry name" value="BLR7088 PROTEIN"/>
    <property type="match status" value="1"/>
</dbReference>
<dbReference type="Pfam" id="PF04314">
    <property type="entry name" value="PCuAC"/>
    <property type="match status" value="1"/>
</dbReference>
<dbReference type="InterPro" id="IPR036182">
    <property type="entry name" value="PCuAC_sf"/>
</dbReference>
<dbReference type="InterPro" id="IPR058248">
    <property type="entry name" value="Lxx211020-like"/>
</dbReference>
<evidence type="ECO:0008006" key="2">
    <source>
        <dbReference type="Google" id="ProtNLM"/>
    </source>
</evidence>
<sequence>MTLYPLSKYFLSAFLFISASSIATSVTPEKNKITLIFSQGKVPLSPLTAVMAGYIKIKNTASDTIIFKKFTSPQFSRVEVHQTISKDNMLSMQQQHKVIIPSHSTIEFKSGGFHFMLIQAKHRLKSGQIVTITGETSKMKKYNFQLRVSP</sequence>
<dbReference type="Gene3D" id="2.60.40.1890">
    <property type="entry name" value="PCu(A)C copper chaperone"/>
    <property type="match status" value="1"/>
</dbReference>
<protein>
    <recommendedName>
        <fullName evidence="2">Copper metallochaperone, bacterial analog of Cox17 protein</fullName>
    </recommendedName>
</protein>
<proteinExistence type="predicted"/>
<evidence type="ECO:0000313" key="1">
    <source>
        <dbReference type="EMBL" id="VAW82172.1"/>
    </source>
</evidence>
<dbReference type="PANTHER" id="PTHR36302:SF1">
    <property type="entry name" value="COPPER CHAPERONE PCU(A)C"/>
    <property type="match status" value="1"/>
</dbReference>
<reference evidence="1" key="1">
    <citation type="submission" date="2018-06" db="EMBL/GenBank/DDBJ databases">
        <authorList>
            <person name="Zhirakovskaya E."/>
        </authorList>
    </citation>
    <scope>NUCLEOTIDE SEQUENCE</scope>
</reference>
<dbReference type="InterPro" id="IPR007410">
    <property type="entry name" value="LpqE-like"/>
</dbReference>
<accession>A0A3B0Z3R6</accession>